<evidence type="ECO:0000313" key="3">
    <source>
        <dbReference type="Proteomes" id="UP000656042"/>
    </source>
</evidence>
<feature type="domain" description="Mycothiol-dependent maleylpyruvate isomerase metal-binding" evidence="1">
    <location>
        <begin position="8"/>
        <end position="125"/>
    </location>
</feature>
<dbReference type="GO" id="GO:0046872">
    <property type="term" value="F:metal ion binding"/>
    <property type="evidence" value="ECO:0007669"/>
    <property type="project" value="InterPro"/>
</dbReference>
<dbReference type="NCBIfam" id="TIGR03086">
    <property type="entry name" value="TIGR03086 family metal-binding protein"/>
    <property type="match status" value="1"/>
</dbReference>
<evidence type="ECO:0000313" key="2">
    <source>
        <dbReference type="EMBL" id="GGL08082.1"/>
    </source>
</evidence>
<protein>
    <submittedName>
        <fullName evidence="2">TIGR03086 family protein</fullName>
    </submittedName>
</protein>
<dbReference type="InterPro" id="IPR024344">
    <property type="entry name" value="MDMPI_metal-binding"/>
</dbReference>
<dbReference type="InterPro" id="IPR034660">
    <property type="entry name" value="DinB/YfiT-like"/>
</dbReference>
<evidence type="ECO:0000259" key="1">
    <source>
        <dbReference type="Pfam" id="PF11716"/>
    </source>
</evidence>
<reference evidence="2" key="2">
    <citation type="submission" date="2020-09" db="EMBL/GenBank/DDBJ databases">
        <authorList>
            <person name="Sun Q."/>
            <person name="Zhou Y."/>
        </authorList>
    </citation>
    <scope>NUCLEOTIDE SEQUENCE</scope>
    <source>
        <strain evidence="2">CGMCC 4.7299</strain>
    </source>
</reference>
<accession>A0A8J3C4P5</accession>
<proteinExistence type="predicted"/>
<dbReference type="NCBIfam" id="TIGR03083">
    <property type="entry name" value="maleylpyruvate isomerase family mycothiol-dependent enzyme"/>
    <property type="match status" value="1"/>
</dbReference>
<comment type="caution">
    <text evidence="2">The sequence shown here is derived from an EMBL/GenBank/DDBJ whole genome shotgun (WGS) entry which is preliminary data.</text>
</comment>
<dbReference type="Gene3D" id="1.20.120.450">
    <property type="entry name" value="dinb family like domain"/>
    <property type="match status" value="1"/>
</dbReference>
<dbReference type="Pfam" id="PF11716">
    <property type="entry name" value="MDMPI_N"/>
    <property type="match status" value="1"/>
</dbReference>
<sequence>MTIISTLLRDSADRALPVLRAVRDDQLAGPTPCADYSVGDVVNHLFQVVVNFQALARREPADFSSTPDVLGTDWRGRYVAELDALVTAWTPDAALEGVSPGMGLPQTTVGGMVLLDLVIHPWDIATATGTPYAPDPAAVARVHAVLDELGPMPRKMGVFGPEVPVPADADEFTRLLGRGGRDPRWSPAAAVR</sequence>
<organism evidence="2 3">
    <name type="scientific">Mangrovihabitans endophyticus</name>
    <dbReference type="NCBI Taxonomy" id="1751298"/>
    <lineage>
        <taxon>Bacteria</taxon>
        <taxon>Bacillati</taxon>
        <taxon>Actinomycetota</taxon>
        <taxon>Actinomycetes</taxon>
        <taxon>Micromonosporales</taxon>
        <taxon>Micromonosporaceae</taxon>
        <taxon>Mangrovihabitans</taxon>
    </lineage>
</organism>
<dbReference type="RefSeq" id="WP_189081576.1">
    <property type="nucleotide sequence ID" value="NZ_BMMX01000029.1"/>
</dbReference>
<dbReference type="AlphaFoldDB" id="A0A8J3C4P5"/>
<dbReference type="InterPro" id="IPR017520">
    <property type="entry name" value="CHP03086"/>
</dbReference>
<name>A0A8J3C4P5_9ACTN</name>
<keyword evidence="3" id="KW-1185">Reference proteome</keyword>
<dbReference type="InterPro" id="IPR017517">
    <property type="entry name" value="Maleyloyr_isom"/>
</dbReference>
<dbReference type="SUPFAM" id="SSF109854">
    <property type="entry name" value="DinB/YfiT-like putative metalloenzymes"/>
    <property type="match status" value="1"/>
</dbReference>
<dbReference type="EMBL" id="BMMX01000029">
    <property type="protein sequence ID" value="GGL08082.1"/>
    <property type="molecule type" value="Genomic_DNA"/>
</dbReference>
<reference evidence="2" key="1">
    <citation type="journal article" date="2014" name="Int. J. Syst. Evol. Microbiol.">
        <title>Complete genome sequence of Corynebacterium casei LMG S-19264T (=DSM 44701T), isolated from a smear-ripened cheese.</title>
        <authorList>
            <consortium name="US DOE Joint Genome Institute (JGI-PGF)"/>
            <person name="Walter F."/>
            <person name="Albersmeier A."/>
            <person name="Kalinowski J."/>
            <person name="Ruckert C."/>
        </authorList>
    </citation>
    <scope>NUCLEOTIDE SEQUENCE</scope>
    <source>
        <strain evidence="2">CGMCC 4.7299</strain>
    </source>
</reference>
<dbReference type="Proteomes" id="UP000656042">
    <property type="component" value="Unassembled WGS sequence"/>
</dbReference>
<gene>
    <name evidence="2" type="ORF">GCM10012284_48150</name>
</gene>